<dbReference type="InterPro" id="IPR037185">
    <property type="entry name" value="EmrE-like"/>
</dbReference>
<keyword evidence="3 5" id="KW-1133">Transmembrane helix</keyword>
<dbReference type="PANTHER" id="PTHR36116:SF1">
    <property type="entry name" value="UPF0060 MEMBRANE PROTEIN YNFA"/>
    <property type="match status" value="1"/>
</dbReference>
<dbReference type="RefSeq" id="WP_065307255.1">
    <property type="nucleotide sequence ID" value="NZ_LOCQ01000049.1"/>
</dbReference>
<comment type="subcellular location">
    <subcellularLocation>
        <location evidence="5">Cell membrane</location>
        <topology evidence="5">Multi-pass membrane protein</topology>
    </subcellularLocation>
</comment>
<evidence type="ECO:0000256" key="1">
    <source>
        <dbReference type="ARBA" id="ARBA00022475"/>
    </source>
</evidence>
<gene>
    <name evidence="6" type="ORF">ASR47_1014129</name>
</gene>
<evidence type="ECO:0000256" key="3">
    <source>
        <dbReference type="ARBA" id="ARBA00022989"/>
    </source>
</evidence>
<dbReference type="NCBIfam" id="NF002586">
    <property type="entry name" value="PRK02237.1"/>
    <property type="match status" value="1"/>
</dbReference>
<keyword evidence="2 5" id="KW-0812">Transmembrane</keyword>
<sequence length="117" mass="12390">MQASIEWASLARTFGLFTVTAVAELLGCYLPMLWLSNKGSAWLLLPAGISLLVFVWLLSLHPAASGRVYATYGAIYIATALAWLWLVDGVTPAWTDIAGVGLALAGAAVIAMGHRTN</sequence>
<keyword evidence="1 5" id="KW-1003">Cell membrane</keyword>
<dbReference type="GO" id="GO:0005886">
    <property type="term" value="C:plasma membrane"/>
    <property type="evidence" value="ECO:0007669"/>
    <property type="project" value="UniProtKB-SubCell"/>
</dbReference>
<feature type="transmembrane region" description="Helical" evidence="5">
    <location>
        <begin position="12"/>
        <end position="35"/>
    </location>
</feature>
<organism evidence="6 7">
    <name type="scientific">Janthinobacterium psychrotolerans</name>
    <dbReference type="NCBI Taxonomy" id="1747903"/>
    <lineage>
        <taxon>Bacteria</taxon>
        <taxon>Pseudomonadati</taxon>
        <taxon>Pseudomonadota</taxon>
        <taxon>Betaproteobacteria</taxon>
        <taxon>Burkholderiales</taxon>
        <taxon>Oxalobacteraceae</taxon>
        <taxon>Janthinobacterium</taxon>
    </lineage>
</organism>
<dbReference type="PANTHER" id="PTHR36116">
    <property type="entry name" value="UPF0060 MEMBRANE PROTEIN YNFA"/>
    <property type="match status" value="1"/>
</dbReference>
<proteinExistence type="inferred from homology"/>
<evidence type="ECO:0000256" key="5">
    <source>
        <dbReference type="HAMAP-Rule" id="MF_00010"/>
    </source>
</evidence>
<name>A0A1A7C5A1_9BURK</name>
<dbReference type="Proteomes" id="UP000092713">
    <property type="component" value="Unassembled WGS sequence"/>
</dbReference>
<dbReference type="InterPro" id="IPR003844">
    <property type="entry name" value="UPF0060"/>
</dbReference>
<feature type="transmembrane region" description="Helical" evidence="5">
    <location>
        <begin position="93"/>
        <end position="113"/>
    </location>
</feature>
<dbReference type="Pfam" id="PF02694">
    <property type="entry name" value="UPF0060"/>
    <property type="match status" value="1"/>
</dbReference>
<dbReference type="HAMAP" id="MF_00010">
    <property type="entry name" value="UPF0060"/>
    <property type="match status" value="1"/>
</dbReference>
<evidence type="ECO:0000256" key="2">
    <source>
        <dbReference type="ARBA" id="ARBA00022692"/>
    </source>
</evidence>
<comment type="similarity">
    <text evidence="5">Belongs to the UPF0060 family.</text>
</comment>
<dbReference type="OrthoDB" id="123240at2"/>
<comment type="caution">
    <text evidence="6">The sequence shown here is derived from an EMBL/GenBank/DDBJ whole genome shotgun (WGS) entry which is preliminary data.</text>
</comment>
<reference evidence="6 7" key="1">
    <citation type="submission" date="2016-04" db="EMBL/GenBank/DDBJ databases">
        <title>Draft genome sequence of Janthinobacterium psychrotolerans sp. nov., isolated from freshwater sediments in Denmark.</title>
        <authorList>
            <person name="Gong X."/>
            <person name="Skrivergaard S."/>
            <person name="Korsgaard B.S."/>
            <person name="Schreiber L."/>
            <person name="Marshall I.P."/>
            <person name="Finster K."/>
            <person name="Schramm A."/>
        </authorList>
    </citation>
    <scope>NUCLEOTIDE SEQUENCE [LARGE SCALE GENOMIC DNA]</scope>
    <source>
        <strain evidence="6 7">S3-2</strain>
    </source>
</reference>
<accession>A0A1A7C5A1</accession>
<keyword evidence="4 5" id="KW-0472">Membrane</keyword>
<evidence type="ECO:0000256" key="4">
    <source>
        <dbReference type="ARBA" id="ARBA00023136"/>
    </source>
</evidence>
<feature type="transmembrane region" description="Helical" evidence="5">
    <location>
        <begin position="41"/>
        <end position="61"/>
    </location>
</feature>
<feature type="transmembrane region" description="Helical" evidence="5">
    <location>
        <begin position="68"/>
        <end position="87"/>
    </location>
</feature>
<protein>
    <submittedName>
        <fullName evidence="6">Small multidrug resistance family-3 protein</fullName>
    </submittedName>
</protein>
<dbReference type="SUPFAM" id="SSF103481">
    <property type="entry name" value="Multidrug resistance efflux transporter EmrE"/>
    <property type="match status" value="1"/>
</dbReference>
<dbReference type="PATRIC" id="fig|1747903.4.peg.3843"/>
<dbReference type="AlphaFoldDB" id="A0A1A7C5A1"/>
<evidence type="ECO:0000313" key="7">
    <source>
        <dbReference type="Proteomes" id="UP000092713"/>
    </source>
</evidence>
<evidence type="ECO:0000313" key="6">
    <source>
        <dbReference type="EMBL" id="OBV40214.1"/>
    </source>
</evidence>
<dbReference type="EMBL" id="LOCQ01000049">
    <property type="protein sequence ID" value="OBV40214.1"/>
    <property type="molecule type" value="Genomic_DNA"/>
</dbReference>
<dbReference type="STRING" id="1747903.ASR47_1014129"/>
<keyword evidence="7" id="KW-1185">Reference proteome</keyword>